<name>A0A532UZJ9_UNCL8</name>
<evidence type="ECO:0000313" key="2">
    <source>
        <dbReference type="EMBL" id="TKJ40348.1"/>
    </source>
</evidence>
<dbReference type="SUPFAM" id="SSF51735">
    <property type="entry name" value="NAD(P)-binding Rossmann-fold domains"/>
    <property type="match status" value="1"/>
</dbReference>
<sequence>MYIVTGATGNIGRVIAETLLTEGKKVRVIGRSEERLQSLTDKGAEPFAGSMEDSDKIAKAFEGAEAAFAMLPPNLNAENLRAFQNVVSNGLKNAIEKNNVKYVVALSSIAAQLSEGTGPIKGAHDMEQKFNRIESANILFLRPAFFMENLFMQVDAIKGMGFMGSPSVADVPMPMIATKDIGNYAVKRLLALDFEGKSSKELLGQRDVSYNEIAKIFGKTIGKEDLKYVQTPYEDTVKAMTGMGLSQDVAESFVEMSRAFNEGTASNLEERSEANTTPTTIEEFANIFAAVYSS</sequence>
<dbReference type="EMBL" id="NJBN01000005">
    <property type="protein sequence ID" value="TKJ40348.1"/>
    <property type="molecule type" value="Genomic_DNA"/>
</dbReference>
<dbReference type="InterPro" id="IPR051604">
    <property type="entry name" value="Ergot_Alk_Oxidoreductase"/>
</dbReference>
<feature type="domain" description="NmrA-like" evidence="1">
    <location>
        <begin position="3"/>
        <end position="284"/>
    </location>
</feature>
<evidence type="ECO:0000313" key="3">
    <source>
        <dbReference type="Proteomes" id="UP000319619"/>
    </source>
</evidence>
<accession>A0A532UZJ9</accession>
<organism evidence="2 3">
    <name type="scientific">candidate division LCP-89 bacterium B3_LCP</name>
    <dbReference type="NCBI Taxonomy" id="2012998"/>
    <lineage>
        <taxon>Bacteria</taxon>
        <taxon>Pseudomonadati</taxon>
        <taxon>Bacteria division LCP-89</taxon>
    </lineage>
</organism>
<gene>
    <name evidence="2" type="ORF">CEE37_08455</name>
</gene>
<evidence type="ECO:0000259" key="1">
    <source>
        <dbReference type="Pfam" id="PF05368"/>
    </source>
</evidence>
<dbReference type="AlphaFoldDB" id="A0A532UZJ9"/>
<dbReference type="InterPro" id="IPR008030">
    <property type="entry name" value="NmrA-like"/>
</dbReference>
<dbReference type="Pfam" id="PF05368">
    <property type="entry name" value="NmrA"/>
    <property type="match status" value="1"/>
</dbReference>
<reference evidence="2 3" key="1">
    <citation type="submission" date="2017-06" db="EMBL/GenBank/DDBJ databases">
        <title>Novel microbial phyla capable of carbon fixation and sulfur reduction in deep-sea sediments.</title>
        <authorList>
            <person name="Huang J."/>
            <person name="Baker B."/>
            <person name="Wang Y."/>
        </authorList>
    </citation>
    <scope>NUCLEOTIDE SEQUENCE [LARGE SCALE GENOMIC DNA]</scope>
    <source>
        <strain evidence="2">B3_LCP</strain>
    </source>
</reference>
<protein>
    <recommendedName>
        <fullName evidence="1">NmrA-like domain-containing protein</fullName>
    </recommendedName>
</protein>
<dbReference type="Gene3D" id="3.90.25.10">
    <property type="entry name" value="UDP-galactose 4-epimerase, domain 1"/>
    <property type="match status" value="1"/>
</dbReference>
<dbReference type="Gene3D" id="3.40.50.720">
    <property type="entry name" value="NAD(P)-binding Rossmann-like Domain"/>
    <property type="match status" value="1"/>
</dbReference>
<proteinExistence type="predicted"/>
<dbReference type="PANTHER" id="PTHR43162:SF1">
    <property type="entry name" value="PRESTALK A DIFFERENTIATION PROTEIN A"/>
    <property type="match status" value="1"/>
</dbReference>
<dbReference type="Proteomes" id="UP000319619">
    <property type="component" value="Unassembled WGS sequence"/>
</dbReference>
<dbReference type="InterPro" id="IPR036291">
    <property type="entry name" value="NAD(P)-bd_dom_sf"/>
</dbReference>
<dbReference type="PANTHER" id="PTHR43162">
    <property type="match status" value="1"/>
</dbReference>
<comment type="caution">
    <text evidence="2">The sequence shown here is derived from an EMBL/GenBank/DDBJ whole genome shotgun (WGS) entry which is preliminary data.</text>
</comment>